<dbReference type="KEGG" id="ard:AXF14_02335"/>
<dbReference type="RefSeq" id="WP_067940437.1">
    <property type="nucleotide sequence ID" value="NZ_CP014228.1"/>
</dbReference>
<dbReference type="GO" id="GO:0015833">
    <property type="term" value="P:peptide transport"/>
    <property type="evidence" value="ECO:0007669"/>
    <property type="project" value="TreeGrafter"/>
</dbReference>
<dbReference type="Pfam" id="PF00496">
    <property type="entry name" value="SBP_bac_5"/>
    <property type="match status" value="1"/>
</dbReference>
<dbReference type="Gene3D" id="3.40.190.10">
    <property type="entry name" value="Periplasmic binding protein-like II"/>
    <property type="match status" value="2"/>
</dbReference>
<sequence>MNTPQISRRSFGLGMAGITAVILAGCGSSSDSSSSSSASASAASGGQGKASGGSLTLAYNSDGPHKAWVEAVCNSVSNTLGITMEPLPFAQFSELRDQITKHTLVGAFRSGWQGDYPSMANFLGSVYQTGAGSNDAQYSSADFDDLLAQAAAASDDATALADYEKAQTQLLTDLSAIPLWYQNGFGGYSNNVSDVEFDWHAVPVYHAIKTTADDGVVLANGTEPQNPLVPSNTNEVGGGRIVDLLFAGLVSYKTDGSVENEVAESIETSDNQNFTVKIKDGWKFSDGTAVTADSFIKAWNYGALLSNAQLSSYFYEPIEGFSYDKDSELTGLKKVDDLTFTIKLTAPASDFALRLGYAAFYPLPDSAYDDMDAFGESPVGNGPYTLDSWDHDSQAALVANADYDGVRKPANKGVTFTFYTDYDAAYNDLLSDAVDVIDSVPDSALSSFKDDLGKRAINQPGAVIQCFAIDVNTEHFKMDEEGRARRAALSRAIDRAQICDTLYYETRTPASDFTSPVIQGWTDKVDGNEVLTFDADEAKKLWDQAEAISKF</sequence>
<dbReference type="SUPFAM" id="SSF53850">
    <property type="entry name" value="Periplasmic binding protein-like II"/>
    <property type="match status" value="2"/>
</dbReference>
<evidence type="ECO:0000259" key="1">
    <source>
        <dbReference type="Pfam" id="PF00496"/>
    </source>
</evidence>
<dbReference type="GO" id="GO:1904680">
    <property type="term" value="F:peptide transmembrane transporter activity"/>
    <property type="evidence" value="ECO:0007669"/>
    <property type="project" value="TreeGrafter"/>
</dbReference>
<protein>
    <submittedName>
        <fullName evidence="2">Peptide ABC transporter substrate-binding protein</fullName>
    </submittedName>
</protein>
<keyword evidence="3" id="KW-1185">Reference proteome</keyword>
<evidence type="ECO:0000313" key="3">
    <source>
        <dbReference type="Proteomes" id="UP000065220"/>
    </source>
</evidence>
<feature type="domain" description="Solute-binding protein family 5" evidence="1">
    <location>
        <begin position="258"/>
        <end position="546"/>
    </location>
</feature>
<dbReference type="Gene3D" id="3.10.105.10">
    <property type="entry name" value="Dipeptide-binding Protein, Domain 3"/>
    <property type="match status" value="2"/>
</dbReference>
<organism evidence="2 3">
    <name type="scientific">Actinomyces radicidentis</name>
    <dbReference type="NCBI Taxonomy" id="111015"/>
    <lineage>
        <taxon>Bacteria</taxon>
        <taxon>Bacillati</taxon>
        <taxon>Actinomycetota</taxon>
        <taxon>Actinomycetes</taxon>
        <taxon>Actinomycetales</taxon>
        <taxon>Actinomycetaceae</taxon>
        <taxon>Actinomyces</taxon>
    </lineage>
</organism>
<dbReference type="PROSITE" id="PS51318">
    <property type="entry name" value="TAT"/>
    <property type="match status" value="1"/>
</dbReference>
<evidence type="ECO:0000313" key="2">
    <source>
        <dbReference type="EMBL" id="AMD86646.1"/>
    </source>
</evidence>
<proteinExistence type="predicted"/>
<dbReference type="PANTHER" id="PTHR30290:SF83">
    <property type="entry name" value="ABC TRANSPORTER SUBSTRATE-BINDING PROTEIN"/>
    <property type="match status" value="1"/>
</dbReference>
<accession>A0A109W257</accession>
<dbReference type="InterPro" id="IPR039424">
    <property type="entry name" value="SBP_5"/>
</dbReference>
<dbReference type="CDD" id="cd00995">
    <property type="entry name" value="PBP2_NikA_DppA_OppA_like"/>
    <property type="match status" value="1"/>
</dbReference>
<reference evidence="3" key="1">
    <citation type="submission" date="2016-02" db="EMBL/GenBank/DDBJ databases">
        <authorList>
            <person name="Holder M.E."/>
            <person name="Ajami N.J."/>
            <person name="Petrosino J.F."/>
        </authorList>
    </citation>
    <scope>NUCLEOTIDE SEQUENCE [LARGE SCALE GENOMIC DNA]</scope>
    <source>
        <strain evidence="3">CCUG 36733</strain>
    </source>
</reference>
<dbReference type="STRING" id="111015.AXF14_02335"/>
<dbReference type="AlphaFoldDB" id="A0A109W257"/>
<name>A0A109W257_ACTRD</name>
<dbReference type="Gene3D" id="3.90.76.10">
    <property type="entry name" value="Dipeptide-binding Protein, Domain 1"/>
    <property type="match status" value="1"/>
</dbReference>
<dbReference type="PANTHER" id="PTHR30290">
    <property type="entry name" value="PERIPLASMIC BINDING COMPONENT OF ABC TRANSPORTER"/>
    <property type="match status" value="1"/>
</dbReference>
<dbReference type="EMBL" id="CP014228">
    <property type="protein sequence ID" value="AMD86646.1"/>
    <property type="molecule type" value="Genomic_DNA"/>
</dbReference>
<dbReference type="Proteomes" id="UP000065220">
    <property type="component" value="Chromosome"/>
</dbReference>
<dbReference type="InterPro" id="IPR006311">
    <property type="entry name" value="TAT_signal"/>
</dbReference>
<dbReference type="OrthoDB" id="9046151at2"/>
<dbReference type="InterPro" id="IPR000914">
    <property type="entry name" value="SBP_5_dom"/>
</dbReference>
<gene>
    <name evidence="2" type="ORF">AXF14_02335</name>
</gene>